<proteinExistence type="predicted"/>
<evidence type="ECO:0000313" key="3">
    <source>
        <dbReference type="Proteomes" id="UP000030747"/>
    </source>
</evidence>
<evidence type="ECO:0000256" key="1">
    <source>
        <dbReference type="SAM" id="Phobius"/>
    </source>
</evidence>
<feature type="transmembrane region" description="Helical" evidence="1">
    <location>
        <begin position="111"/>
        <end position="133"/>
    </location>
</feature>
<dbReference type="VEuPathDB" id="ToxoDB:ETH_00035510"/>
<protein>
    <recommendedName>
        <fullName evidence="4">Amino acid transporter transmembrane domain-containing protein</fullName>
    </recommendedName>
</protein>
<keyword evidence="1" id="KW-1133">Transmembrane helix</keyword>
<feature type="transmembrane region" description="Helical" evidence="1">
    <location>
        <begin position="86"/>
        <end position="105"/>
    </location>
</feature>
<organism evidence="2 3">
    <name type="scientific">Eimeria tenella</name>
    <name type="common">Coccidian parasite</name>
    <dbReference type="NCBI Taxonomy" id="5802"/>
    <lineage>
        <taxon>Eukaryota</taxon>
        <taxon>Sar</taxon>
        <taxon>Alveolata</taxon>
        <taxon>Apicomplexa</taxon>
        <taxon>Conoidasida</taxon>
        <taxon>Coccidia</taxon>
        <taxon>Eucoccidiorida</taxon>
        <taxon>Eimeriorina</taxon>
        <taxon>Eimeriidae</taxon>
        <taxon>Eimeria</taxon>
    </lineage>
</organism>
<dbReference type="AlphaFoldDB" id="U6L5R1"/>
<dbReference type="VEuPathDB" id="ToxoDB:ETH2_0842200"/>
<dbReference type="GeneID" id="25256143"/>
<keyword evidence="3" id="KW-1185">Reference proteome</keyword>
<gene>
    <name evidence="2" type="ORF">ETH_00035510</name>
</gene>
<name>U6L5R1_EIMTE</name>
<evidence type="ECO:0000313" key="2">
    <source>
        <dbReference type="EMBL" id="CDJ44533.1"/>
    </source>
</evidence>
<feature type="non-terminal residue" evidence="2">
    <location>
        <position position="254"/>
    </location>
</feature>
<feature type="non-terminal residue" evidence="2">
    <location>
        <position position="1"/>
    </location>
</feature>
<evidence type="ECO:0008006" key="4">
    <source>
        <dbReference type="Google" id="ProtNLM"/>
    </source>
</evidence>
<dbReference type="Proteomes" id="UP000030747">
    <property type="component" value="Unassembled WGS sequence"/>
</dbReference>
<dbReference type="PANTHER" id="PTHR16189">
    <property type="entry name" value="TRANSMEMBRANE PROTEIN 104-RELATED"/>
    <property type="match status" value="1"/>
</dbReference>
<keyword evidence="1" id="KW-0472">Membrane</keyword>
<dbReference type="PANTHER" id="PTHR16189:SF3">
    <property type="entry name" value="AMINO ACID TRANSPORTER TRANSMEMBRANE DOMAIN-CONTAINING PROTEIN"/>
    <property type="match status" value="1"/>
</dbReference>
<feature type="transmembrane region" description="Helical" evidence="1">
    <location>
        <begin position="47"/>
        <end position="74"/>
    </location>
</feature>
<sequence>IERAIWRSTTFCGAIYFLFGLLLAAAYPAVSSDNILQEMLASSGTPVFAQLAIFAFDLFTILPGILVYCIATRYNLVNSGVCSKRWAFWIGAVAPFLGSWTLMNAQSTAGVLNWTSLFFSLVCNFVAPFAIYLRACEKLPSETSREKKVVLFSPNLRHNVQGELRDPDAIRLSLLQWLQATFKDESRAREADPQLLHLLLQPSAAAAAAAAAAEQQSTGVPTLADQRRMLTQQEAATTAIAAAALQLQEPGLSK</sequence>
<dbReference type="RefSeq" id="XP_013235281.1">
    <property type="nucleotide sequence ID" value="XM_013379827.1"/>
</dbReference>
<dbReference type="EMBL" id="HG677251">
    <property type="protein sequence ID" value="CDJ44533.1"/>
    <property type="molecule type" value="Genomic_DNA"/>
</dbReference>
<reference evidence="2" key="2">
    <citation type="submission" date="2013-10" db="EMBL/GenBank/DDBJ databases">
        <authorList>
            <person name="Aslett M."/>
        </authorList>
    </citation>
    <scope>NUCLEOTIDE SEQUENCE [LARGE SCALE GENOMIC DNA]</scope>
    <source>
        <strain evidence="2">Houghton</strain>
    </source>
</reference>
<reference evidence="2" key="1">
    <citation type="submission" date="2013-10" db="EMBL/GenBank/DDBJ databases">
        <title>Genomic analysis of the causative agents of coccidiosis in chickens.</title>
        <authorList>
            <person name="Reid A.J."/>
            <person name="Blake D."/>
            <person name="Billington K."/>
            <person name="Browne H."/>
            <person name="Dunn M."/>
            <person name="Hung S."/>
            <person name="Kawahara F."/>
            <person name="Miranda-Saavedra D."/>
            <person name="Mourier T."/>
            <person name="Nagra H."/>
            <person name="Otto T.D."/>
            <person name="Rawlings N."/>
            <person name="Sanchez A."/>
            <person name="Sanders M."/>
            <person name="Subramaniam C."/>
            <person name="Tay Y."/>
            <person name="Dear P."/>
            <person name="Doerig C."/>
            <person name="Gruber A."/>
            <person name="Parkinson J."/>
            <person name="Shirley M."/>
            <person name="Wan K.L."/>
            <person name="Berriman M."/>
            <person name="Tomley F."/>
            <person name="Pain A."/>
        </authorList>
    </citation>
    <scope>NUCLEOTIDE SEQUENCE [LARGE SCALE GENOMIC DNA]</scope>
    <source>
        <strain evidence="2">Houghton</strain>
    </source>
</reference>
<accession>U6L5R1</accession>
<dbReference type="OrthoDB" id="348220at2759"/>
<keyword evidence="1" id="KW-0812">Transmembrane</keyword>